<dbReference type="AlphaFoldDB" id="A0A9E2W4U5"/>
<evidence type="ECO:0000313" key="2">
    <source>
        <dbReference type="Proteomes" id="UP000812270"/>
    </source>
</evidence>
<gene>
    <name evidence="1" type="ORF">KTO63_12135</name>
</gene>
<dbReference type="RefSeq" id="WP_217791556.1">
    <property type="nucleotide sequence ID" value="NZ_JAHSPG010000008.1"/>
</dbReference>
<evidence type="ECO:0000313" key="1">
    <source>
        <dbReference type="EMBL" id="MBV4357903.1"/>
    </source>
</evidence>
<dbReference type="Proteomes" id="UP000812270">
    <property type="component" value="Unassembled WGS sequence"/>
</dbReference>
<name>A0A9E2W4U5_9BACT</name>
<sequence length="149" mass="16233">MTKRIFTYGVLCTLSFAACSCNGNNDKKNDEATSATTTSSTDKYEKKRKEGIDFVASGDQPTWEMDIDLQKAIWFTTLEENVTALNTPVPEAVKNGDTTIYKATVDAGSIKVVIINQPCINSASGEVFDHTVEVQTSGKVFKGCGKYLN</sequence>
<organism evidence="1 2">
    <name type="scientific">Pinibacter aurantiacus</name>
    <dbReference type="NCBI Taxonomy" id="2851599"/>
    <lineage>
        <taxon>Bacteria</taxon>
        <taxon>Pseudomonadati</taxon>
        <taxon>Bacteroidota</taxon>
        <taxon>Chitinophagia</taxon>
        <taxon>Chitinophagales</taxon>
        <taxon>Chitinophagaceae</taxon>
        <taxon>Pinibacter</taxon>
    </lineage>
</organism>
<dbReference type="PROSITE" id="PS51257">
    <property type="entry name" value="PROKAR_LIPOPROTEIN"/>
    <property type="match status" value="1"/>
</dbReference>
<keyword evidence="2" id="KW-1185">Reference proteome</keyword>
<accession>A0A9E2W4U5</accession>
<reference evidence="1" key="1">
    <citation type="submission" date="2021-06" db="EMBL/GenBank/DDBJ databases">
        <authorList>
            <person name="Huq M.A."/>
        </authorList>
    </citation>
    <scope>NUCLEOTIDE SEQUENCE</scope>
    <source>
        <strain evidence="1">MAH-26</strain>
    </source>
</reference>
<dbReference type="EMBL" id="JAHSPG010000008">
    <property type="protein sequence ID" value="MBV4357903.1"/>
    <property type="molecule type" value="Genomic_DNA"/>
</dbReference>
<protein>
    <recommendedName>
        <fullName evidence="3">Lipoprotein</fullName>
    </recommendedName>
</protein>
<proteinExistence type="predicted"/>
<comment type="caution">
    <text evidence="1">The sequence shown here is derived from an EMBL/GenBank/DDBJ whole genome shotgun (WGS) entry which is preliminary data.</text>
</comment>
<evidence type="ECO:0008006" key="3">
    <source>
        <dbReference type="Google" id="ProtNLM"/>
    </source>
</evidence>